<reference evidence="2" key="1">
    <citation type="submission" date="2025-05" db="UniProtKB">
        <authorList>
            <consortium name="EnsemblMetazoa"/>
        </authorList>
    </citation>
    <scope>IDENTIFICATION</scope>
</reference>
<dbReference type="Proteomes" id="UP001652700">
    <property type="component" value="Unplaced"/>
</dbReference>
<dbReference type="RefSeq" id="XP_050518060.1">
    <property type="nucleotide sequence ID" value="XM_050662103.1"/>
</dbReference>
<evidence type="ECO:0008006" key="4">
    <source>
        <dbReference type="Google" id="ProtNLM"/>
    </source>
</evidence>
<dbReference type="EnsemblMetazoa" id="XM_050662103.1">
    <property type="protein sequence ID" value="XP_050518060.1"/>
    <property type="gene ID" value="LOC126892543"/>
</dbReference>
<protein>
    <recommendedName>
        <fullName evidence="4">G-protein coupled receptors family 1 profile domain-containing protein</fullName>
    </recommendedName>
</protein>
<dbReference type="GeneID" id="126892543"/>
<keyword evidence="3" id="KW-1185">Reference proteome</keyword>
<keyword evidence="1" id="KW-1133">Transmembrane helix</keyword>
<name>A0ABM5L6J5_DIAVI</name>
<accession>A0ABM5L6J5</accession>
<evidence type="ECO:0000256" key="1">
    <source>
        <dbReference type="SAM" id="Phobius"/>
    </source>
</evidence>
<evidence type="ECO:0000313" key="2">
    <source>
        <dbReference type="EnsemblMetazoa" id="XP_050518060.1"/>
    </source>
</evidence>
<proteinExistence type="predicted"/>
<keyword evidence="1" id="KW-0472">Membrane</keyword>
<feature type="transmembrane region" description="Helical" evidence="1">
    <location>
        <begin position="151"/>
        <end position="171"/>
    </location>
</feature>
<organism evidence="2 3">
    <name type="scientific">Diabrotica virgifera virgifera</name>
    <name type="common">western corn rootworm</name>
    <dbReference type="NCBI Taxonomy" id="50390"/>
    <lineage>
        <taxon>Eukaryota</taxon>
        <taxon>Metazoa</taxon>
        <taxon>Ecdysozoa</taxon>
        <taxon>Arthropoda</taxon>
        <taxon>Hexapoda</taxon>
        <taxon>Insecta</taxon>
        <taxon>Pterygota</taxon>
        <taxon>Neoptera</taxon>
        <taxon>Endopterygota</taxon>
        <taxon>Coleoptera</taxon>
        <taxon>Polyphaga</taxon>
        <taxon>Cucujiformia</taxon>
        <taxon>Chrysomeloidea</taxon>
        <taxon>Chrysomelidae</taxon>
        <taxon>Galerucinae</taxon>
        <taxon>Diabroticina</taxon>
        <taxon>Diabroticites</taxon>
        <taxon>Diabrotica</taxon>
    </lineage>
</organism>
<dbReference type="Gene3D" id="1.20.1070.10">
    <property type="entry name" value="Rhodopsin 7-helix transmembrane proteins"/>
    <property type="match status" value="1"/>
</dbReference>
<dbReference type="SUPFAM" id="SSF81321">
    <property type="entry name" value="Family A G protein-coupled receptor-like"/>
    <property type="match status" value="1"/>
</dbReference>
<feature type="transmembrane region" description="Helical" evidence="1">
    <location>
        <begin position="242"/>
        <end position="269"/>
    </location>
</feature>
<feature type="transmembrane region" description="Helical" evidence="1">
    <location>
        <begin position="118"/>
        <end position="139"/>
    </location>
</feature>
<sequence>MTDTCNITVAVEDPLTNTNLTVFYDQMKGTYNIYHYSTYVTDTIKLIISILSIVADICIITVIIKDPKLRTNTNIYILHYSIWHIVFVTFFPLFYIFMDLLALVDFFPMIIYSRLWQIHRLSLSLIFLLGLCLALHWFVNIPSLHFVKCSTLFNTYGIYLPYLLISLKFAFEYFVKITSPLHVIYIFIALILLVFNFMDYRRKKDESNYKNYGLISSNIIIFFWLPVFVYDELISWSYGSATLHSIFLLTLFLPEWVSYSTSIALLIVLTKMDVNVKMMMFKMFCRRNKCCKDDVETLEEDEGDDDSNSVVTGNNIVYI</sequence>
<feature type="transmembrane region" description="Helical" evidence="1">
    <location>
        <begin position="212"/>
        <end position="230"/>
    </location>
</feature>
<feature type="transmembrane region" description="Helical" evidence="1">
    <location>
        <begin position="44"/>
        <end position="64"/>
    </location>
</feature>
<evidence type="ECO:0000313" key="3">
    <source>
        <dbReference type="Proteomes" id="UP001652700"/>
    </source>
</evidence>
<feature type="transmembrane region" description="Helical" evidence="1">
    <location>
        <begin position="183"/>
        <end position="200"/>
    </location>
</feature>
<feature type="transmembrane region" description="Helical" evidence="1">
    <location>
        <begin position="76"/>
        <end position="98"/>
    </location>
</feature>
<keyword evidence="1" id="KW-0812">Transmembrane</keyword>